<evidence type="ECO:0000313" key="3">
    <source>
        <dbReference type="Proteomes" id="UP000228996"/>
    </source>
</evidence>
<dbReference type="Proteomes" id="UP000228996">
    <property type="component" value="Unassembled WGS sequence"/>
</dbReference>
<gene>
    <name evidence="2" type="ORF">COT44_03870</name>
</gene>
<feature type="region of interest" description="Disordered" evidence="1">
    <location>
        <begin position="108"/>
        <end position="133"/>
    </location>
</feature>
<evidence type="ECO:0000313" key="2">
    <source>
        <dbReference type="EMBL" id="PIU03333.1"/>
    </source>
</evidence>
<accession>A0A2M6XCD6</accession>
<organism evidence="2 3">
    <name type="scientific">Candidatus Shapirobacteria bacterium CG08_land_8_20_14_0_20_39_18</name>
    <dbReference type="NCBI Taxonomy" id="1974883"/>
    <lineage>
        <taxon>Bacteria</taxon>
        <taxon>Candidatus Shapironibacteriota</taxon>
    </lineage>
</organism>
<feature type="compositionally biased region" description="Basic and acidic residues" evidence="1">
    <location>
        <begin position="108"/>
        <end position="121"/>
    </location>
</feature>
<sequence length="152" mass="17559">MGRIEALGDSSVVEEVSPGGGQEKVVSQEEWRKRAEETIRQIGKDWRNDDISGGQEAEKVLGRLPEETVEWLEEPVGRGSKERRLTRILVFLGDGQLPEDNKKVIFEQRPAGEEKRERERLSAGMRKHIRRQKAAERMGEDYPWIRSSYKKN</sequence>
<comment type="caution">
    <text evidence="2">The sequence shown here is derived from an EMBL/GenBank/DDBJ whole genome shotgun (WGS) entry which is preliminary data.</text>
</comment>
<evidence type="ECO:0000256" key="1">
    <source>
        <dbReference type="SAM" id="MobiDB-lite"/>
    </source>
</evidence>
<dbReference type="EMBL" id="PEYO01000018">
    <property type="protein sequence ID" value="PIU03333.1"/>
    <property type="molecule type" value="Genomic_DNA"/>
</dbReference>
<name>A0A2M6XCD6_9BACT</name>
<dbReference type="AlphaFoldDB" id="A0A2M6XCD6"/>
<reference evidence="3" key="1">
    <citation type="submission" date="2017-09" db="EMBL/GenBank/DDBJ databases">
        <title>Depth-based differentiation of microbial function through sediment-hosted aquifers and enrichment of novel symbionts in the deep terrestrial subsurface.</title>
        <authorList>
            <person name="Probst A.J."/>
            <person name="Ladd B."/>
            <person name="Jarett J.K."/>
            <person name="Geller-Mcgrath D.E."/>
            <person name="Sieber C.M.K."/>
            <person name="Emerson J.B."/>
            <person name="Anantharaman K."/>
            <person name="Thomas B.C."/>
            <person name="Malmstrom R."/>
            <person name="Stieglmeier M."/>
            <person name="Klingl A."/>
            <person name="Woyke T."/>
            <person name="Ryan C.M."/>
            <person name="Banfield J.F."/>
        </authorList>
    </citation>
    <scope>NUCLEOTIDE SEQUENCE [LARGE SCALE GENOMIC DNA]</scope>
</reference>
<feature type="region of interest" description="Disordered" evidence="1">
    <location>
        <begin position="1"/>
        <end position="30"/>
    </location>
</feature>
<proteinExistence type="predicted"/>
<protein>
    <submittedName>
        <fullName evidence="2">Uncharacterized protein</fullName>
    </submittedName>
</protein>